<evidence type="ECO:0000256" key="3">
    <source>
        <dbReference type="ARBA" id="ARBA00022801"/>
    </source>
</evidence>
<feature type="domain" description="Bacterial alpha-L-rhamnosidase N-terminal" evidence="6">
    <location>
        <begin position="345"/>
        <end position="514"/>
    </location>
</feature>
<gene>
    <name evidence="9" type="ORF">ACFOWZ_30225</name>
</gene>
<dbReference type="InterPro" id="IPR016007">
    <property type="entry name" value="Alpha_rhamnosid"/>
</dbReference>
<proteinExistence type="predicted"/>
<name>A0ABV8C1I0_9PSEU</name>
<dbReference type="GO" id="GO:0016787">
    <property type="term" value="F:hydrolase activity"/>
    <property type="evidence" value="ECO:0007669"/>
    <property type="project" value="UniProtKB-KW"/>
</dbReference>
<dbReference type="PIRSF" id="PIRSF010631">
    <property type="entry name" value="A-rhamnsds"/>
    <property type="match status" value="1"/>
</dbReference>
<accession>A0ABV8C1I0</accession>
<organism evidence="9 10">
    <name type="scientific">Lentzea rhizosphaerae</name>
    <dbReference type="NCBI Taxonomy" id="2041025"/>
    <lineage>
        <taxon>Bacteria</taxon>
        <taxon>Bacillati</taxon>
        <taxon>Actinomycetota</taxon>
        <taxon>Actinomycetes</taxon>
        <taxon>Pseudonocardiales</taxon>
        <taxon>Pseudonocardiaceae</taxon>
        <taxon>Lentzea</taxon>
    </lineage>
</organism>
<feature type="domain" description="Alpha-L-rhamnosidase C-terminal" evidence="8">
    <location>
        <begin position="970"/>
        <end position="1042"/>
    </location>
</feature>
<evidence type="ECO:0000313" key="10">
    <source>
        <dbReference type="Proteomes" id="UP001595690"/>
    </source>
</evidence>
<dbReference type="Pfam" id="PF25788">
    <property type="entry name" value="Ig_Rha78A_N"/>
    <property type="match status" value="1"/>
</dbReference>
<feature type="signal peptide" evidence="4">
    <location>
        <begin position="1"/>
        <end position="27"/>
    </location>
</feature>
<evidence type="ECO:0000259" key="6">
    <source>
        <dbReference type="Pfam" id="PF08531"/>
    </source>
</evidence>
<dbReference type="Gene3D" id="2.60.40.10">
    <property type="entry name" value="Immunoglobulins"/>
    <property type="match status" value="1"/>
</dbReference>
<keyword evidence="10" id="KW-1185">Reference proteome</keyword>
<dbReference type="Pfam" id="PF17389">
    <property type="entry name" value="Bac_rhamnosid6H"/>
    <property type="match status" value="1"/>
</dbReference>
<dbReference type="RefSeq" id="WP_382377307.1">
    <property type="nucleotide sequence ID" value="NZ_JBHRZI010000027.1"/>
</dbReference>
<evidence type="ECO:0000259" key="7">
    <source>
        <dbReference type="Pfam" id="PF17389"/>
    </source>
</evidence>
<evidence type="ECO:0000256" key="1">
    <source>
        <dbReference type="ARBA" id="ARBA00001445"/>
    </source>
</evidence>
<dbReference type="EC" id="3.2.1.40" evidence="2"/>
<evidence type="ECO:0000256" key="4">
    <source>
        <dbReference type="SAM" id="SignalP"/>
    </source>
</evidence>
<protein>
    <recommendedName>
        <fullName evidence="2">alpha-L-rhamnosidase</fullName>
        <ecNumber evidence="2">3.2.1.40</ecNumber>
    </recommendedName>
</protein>
<dbReference type="EMBL" id="JBHRZI010000027">
    <property type="protein sequence ID" value="MFC3895776.1"/>
    <property type="molecule type" value="Genomic_DNA"/>
</dbReference>
<evidence type="ECO:0000256" key="2">
    <source>
        <dbReference type="ARBA" id="ARBA00012652"/>
    </source>
</evidence>
<dbReference type="Gene3D" id="2.60.120.560">
    <property type="entry name" value="Exo-inulinase, domain 1"/>
    <property type="match status" value="1"/>
</dbReference>
<feature type="domain" description="Alpha-L-rhamnosidase concanavalin-like" evidence="5">
    <location>
        <begin position="525"/>
        <end position="621"/>
    </location>
</feature>
<dbReference type="InterPro" id="IPR012341">
    <property type="entry name" value="6hp_glycosidase-like_sf"/>
</dbReference>
<evidence type="ECO:0000259" key="8">
    <source>
        <dbReference type="Pfam" id="PF17390"/>
    </source>
</evidence>
<comment type="caution">
    <text evidence="9">The sequence shown here is derived from an EMBL/GenBank/DDBJ whole genome shotgun (WGS) entry which is preliminary data.</text>
</comment>
<evidence type="ECO:0000313" key="9">
    <source>
        <dbReference type="EMBL" id="MFC3895776.1"/>
    </source>
</evidence>
<dbReference type="InterPro" id="IPR035398">
    <property type="entry name" value="Bac_rhamnosid_C"/>
</dbReference>
<keyword evidence="4" id="KW-0732">Signal</keyword>
<dbReference type="Proteomes" id="UP001595690">
    <property type="component" value="Unassembled WGS sequence"/>
</dbReference>
<dbReference type="InterPro" id="IPR008902">
    <property type="entry name" value="Rhamnosid_concanavalin"/>
</dbReference>
<reference evidence="10" key="1">
    <citation type="journal article" date="2019" name="Int. J. Syst. Evol. Microbiol.">
        <title>The Global Catalogue of Microorganisms (GCM) 10K type strain sequencing project: providing services to taxonomists for standard genome sequencing and annotation.</title>
        <authorList>
            <consortium name="The Broad Institute Genomics Platform"/>
            <consortium name="The Broad Institute Genome Sequencing Center for Infectious Disease"/>
            <person name="Wu L."/>
            <person name="Ma J."/>
        </authorList>
    </citation>
    <scope>NUCLEOTIDE SEQUENCE [LARGE SCALE GENOMIC DNA]</scope>
    <source>
        <strain evidence="10">CGMCC 4.7405</strain>
    </source>
</reference>
<dbReference type="InterPro" id="IPR035396">
    <property type="entry name" value="Bac_rhamnosid6H"/>
</dbReference>
<sequence length="1084" mass="116726">MSWRARPLLVVLACLALLAGITPASVAAPPATVEGLTTNGRVNPLGLPGAMPVFGWKSASSRRAMTQTAYELRLGSSPGAADVWRTGKVKSSHQVDIAYGGPALVSATRYHWRVRIWDDKGVPSAWSRPAWFETGLLTASDWGSAAWIGNPAPTYDQWTDYTATVKFRLNNEAFGTFLRAKDAGNAYMWQLNVGTSTASAPMLRPHRRLNGGYALLAEVDLRPFGFTRAGLLAGDHTVAYTVQGDIIRTVLDGTTVDTRTVTDFPVGRPGLRTWEKESVTVTSFTATKPDGTVLAAPELAVPNPFTGGSVENHELTVTGTTDALLVGNDSYEPLLRTSFRTLQGKKVAQARAYASAHGVYELTLNGRKVGDQFLAPGYTEYAKRIQSQTYDVTSLVQAGGNGFGAALGDGWWAGKVGLAGKGQYGNDLALIARLKITYTDGTVQWVDTAPGWRWQQGPFAATDNQIGETYDARFAQRGWTDAGFDDSSWRPVVVRPSDTAKLTPQPDEPVRETQVLDTVAVTTPRPGVTIYDLGQNMVGVARVKIAGKAGQTARIRHAEVLNRDGTMYVENLRAATATDHYRFAADGTVTYQPTFTQHGFRYVEITGLSTSPAAADVKGVVWGSDLKRTGTLSTSHGMLNQLHSNVTWGARGNFLSIPTDTPARDERLGWTGDINIFAPTATYLSDMRAFLGKWMADVRDEQKGSGSIPAVVPSTNGAFDESGVGWEDAIITVPHALWRAYGDTRVVRDNYEAMSRFFAHARASAGPDNLETGRLTFFTGDWLNLDDPSNQGVIGTAIWAQDVRMMADMAKAVGRDAEAAEYARLHEDVRTAFTNAYVAADGTVLGNSQTGYALALGMDLVTDAALKAKAGAKYVAKLAESDNHLRTGFIGTPWLLVALSNIGRDDLAHALLSKEDYPSWGYEIGKGATTVWERWNSIQPDGSFGPVDMNSFNHYAYGAVADWMHQYIGGIRIKEAGYRRSVVEPHIGGGLTHAEGSIDTVYGTLANTWSLKGNELTMTVTVPANTTAEVVIPSDGAGSVRESGRPLHAAPGILGVTRDPGRNATVVTVGSGRYSFTAARQTTP</sequence>
<feature type="chain" id="PRO_5047381451" description="alpha-L-rhamnosidase" evidence="4">
    <location>
        <begin position="28"/>
        <end position="1084"/>
    </location>
</feature>
<dbReference type="InterPro" id="IPR013783">
    <property type="entry name" value="Ig-like_fold"/>
</dbReference>
<dbReference type="SUPFAM" id="SSF48208">
    <property type="entry name" value="Six-hairpin glycosidases"/>
    <property type="match status" value="1"/>
</dbReference>
<dbReference type="Gene3D" id="2.60.420.10">
    <property type="entry name" value="Maltose phosphorylase, domain 3"/>
    <property type="match status" value="1"/>
</dbReference>
<dbReference type="InterPro" id="IPR013737">
    <property type="entry name" value="Bac_rhamnosid_N"/>
</dbReference>
<keyword evidence="3 9" id="KW-0378">Hydrolase</keyword>
<feature type="domain" description="Alpha-L-rhamnosidase six-hairpin glycosidase" evidence="7">
    <location>
        <begin position="627"/>
        <end position="968"/>
    </location>
</feature>
<dbReference type="Pfam" id="PF05592">
    <property type="entry name" value="Bac_rhamnosid"/>
    <property type="match status" value="1"/>
</dbReference>
<dbReference type="Pfam" id="PF17390">
    <property type="entry name" value="Bac_rhamnosid_C"/>
    <property type="match status" value="1"/>
</dbReference>
<dbReference type="Pfam" id="PF08531">
    <property type="entry name" value="Bac_rhamnosid_N"/>
    <property type="match status" value="1"/>
</dbReference>
<comment type="catalytic activity">
    <reaction evidence="1">
        <text>Hydrolysis of terminal non-reducing alpha-L-rhamnose residues in alpha-L-rhamnosides.</text>
        <dbReference type="EC" id="3.2.1.40"/>
    </reaction>
</comment>
<dbReference type="Gene3D" id="1.50.10.10">
    <property type="match status" value="1"/>
</dbReference>
<dbReference type="PANTHER" id="PTHR33307">
    <property type="entry name" value="ALPHA-RHAMNOSIDASE (EUROFUNG)"/>
    <property type="match status" value="1"/>
</dbReference>
<dbReference type="InterPro" id="IPR008928">
    <property type="entry name" value="6-hairpin_glycosidase_sf"/>
</dbReference>
<dbReference type="Gene3D" id="2.60.120.260">
    <property type="entry name" value="Galactose-binding domain-like"/>
    <property type="match status" value="2"/>
</dbReference>
<dbReference type="PANTHER" id="PTHR33307:SF6">
    <property type="entry name" value="ALPHA-RHAMNOSIDASE (EUROFUNG)-RELATED"/>
    <property type="match status" value="1"/>
</dbReference>
<evidence type="ECO:0000259" key="5">
    <source>
        <dbReference type="Pfam" id="PF05592"/>
    </source>
</evidence>